<dbReference type="GO" id="GO:0016740">
    <property type="term" value="F:transferase activity"/>
    <property type="evidence" value="ECO:0007669"/>
    <property type="project" value="UniProtKB-KW"/>
</dbReference>
<sequence length="364" mass="41149">MDTLPPSIDEDELTSYFSTELGVEVTETRLLNDKLNVMLAVSTTDDEDAFILRRPNRLRDTSLFGELEGEYELLQRLEETSIPTQSPVHFCDDESVLGEPFFVTTHLEGETIPVGAALPERFQNPTARKRVATGFIDLLAEIHSLDIEPFEGVCERRSPLEQVARATDRLDESARVTDHDLSSLMTIASWLRENAPSESKTTLVHGDFRPSNIVFGSENHPVFAGVIDWETAQLGDPLTELGYFCLYWRDEADPTLPLSELESKYADAGGIQHVRDLDEHGFTPFSLEPGSPTRRELLARYERQTGIEFEHQRFYRAYSAFMLGVVWADLDRHDVQMGSEATRGALIDYMSIVADAIVRGEFRR</sequence>
<dbReference type="CDD" id="cd05154">
    <property type="entry name" value="ACAD10_11_N-like"/>
    <property type="match status" value="1"/>
</dbReference>
<dbReference type="InterPro" id="IPR041726">
    <property type="entry name" value="ACAD10_11_N"/>
</dbReference>
<evidence type="ECO:0000313" key="2">
    <source>
        <dbReference type="EMBL" id="MRX21277.1"/>
    </source>
</evidence>
<accession>A0A6A8GGI1</accession>
<feature type="domain" description="Aminoglycoside phosphotransferase" evidence="1">
    <location>
        <begin position="41"/>
        <end position="256"/>
    </location>
</feature>
<dbReference type="InterPro" id="IPR002575">
    <property type="entry name" value="Aminoglycoside_PTrfase"/>
</dbReference>
<keyword evidence="3" id="KW-1185">Reference proteome</keyword>
<dbReference type="InterPro" id="IPR011009">
    <property type="entry name" value="Kinase-like_dom_sf"/>
</dbReference>
<name>A0A6A8GGI1_9EURY</name>
<dbReference type="Pfam" id="PF01636">
    <property type="entry name" value="APH"/>
    <property type="match status" value="1"/>
</dbReference>
<comment type="caution">
    <text evidence="2">The sequence shown here is derived from an EMBL/GenBank/DDBJ whole genome shotgun (WGS) entry which is preliminary data.</text>
</comment>
<organism evidence="2 3">
    <name type="scientific">Haloferax litoreum</name>
    <dbReference type="NCBI Taxonomy" id="2666140"/>
    <lineage>
        <taxon>Archaea</taxon>
        <taxon>Methanobacteriati</taxon>
        <taxon>Methanobacteriota</taxon>
        <taxon>Stenosarchaea group</taxon>
        <taxon>Halobacteria</taxon>
        <taxon>Halobacteriales</taxon>
        <taxon>Haloferacaceae</taxon>
        <taxon>Haloferax</taxon>
    </lineage>
</organism>
<dbReference type="Proteomes" id="UP000439022">
    <property type="component" value="Unassembled WGS sequence"/>
</dbReference>
<dbReference type="SUPFAM" id="SSF56112">
    <property type="entry name" value="Protein kinase-like (PK-like)"/>
    <property type="match status" value="1"/>
</dbReference>
<evidence type="ECO:0000313" key="3">
    <source>
        <dbReference type="Proteomes" id="UP000439022"/>
    </source>
</evidence>
<dbReference type="PANTHER" id="PTHR21310:SF40">
    <property type="entry name" value="AMINOGLYCOSIDE PHOSPHOTRANSFERASE DOMAIN-CONTAINING PROTEIN-RELATED"/>
    <property type="match status" value="1"/>
</dbReference>
<dbReference type="PANTHER" id="PTHR21310">
    <property type="entry name" value="AMINOGLYCOSIDE PHOSPHOTRANSFERASE-RELATED-RELATED"/>
    <property type="match status" value="1"/>
</dbReference>
<reference evidence="2 3" key="1">
    <citation type="submission" date="2019-11" db="EMBL/GenBank/DDBJ databases">
        <title>Whole genome sequence of Haloferax sp. MBLA0076.</title>
        <authorList>
            <person name="Seo M.-J."/>
            <person name="Cho E.-S."/>
        </authorList>
    </citation>
    <scope>NUCLEOTIDE SEQUENCE [LARGE SCALE GENOMIC DNA]</scope>
    <source>
        <strain evidence="2 3">MBLA0076</strain>
    </source>
</reference>
<dbReference type="Gene3D" id="3.90.1200.10">
    <property type="match status" value="1"/>
</dbReference>
<protein>
    <submittedName>
        <fullName evidence="2">Phosphotransferase</fullName>
    </submittedName>
</protein>
<dbReference type="EMBL" id="WKJO01000001">
    <property type="protein sequence ID" value="MRX21277.1"/>
    <property type="molecule type" value="Genomic_DNA"/>
</dbReference>
<dbReference type="InterPro" id="IPR051678">
    <property type="entry name" value="AGP_Transferase"/>
</dbReference>
<dbReference type="RefSeq" id="WP_151161889.1">
    <property type="nucleotide sequence ID" value="NZ_WKJO01000001.1"/>
</dbReference>
<gene>
    <name evidence="2" type="ORF">GJR96_04795</name>
</gene>
<dbReference type="AlphaFoldDB" id="A0A6A8GGI1"/>
<proteinExistence type="predicted"/>
<evidence type="ECO:0000259" key="1">
    <source>
        <dbReference type="Pfam" id="PF01636"/>
    </source>
</evidence>
<dbReference type="Gene3D" id="3.30.200.20">
    <property type="entry name" value="Phosphorylase Kinase, domain 1"/>
    <property type="match status" value="1"/>
</dbReference>
<keyword evidence="2" id="KW-0808">Transferase</keyword>